<dbReference type="RefSeq" id="WP_013117051.1">
    <property type="nucleotide sequence ID" value="NC_014151.1"/>
</dbReference>
<evidence type="ECO:0000256" key="3">
    <source>
        <dbReference type="ARBA" id="ARBA00022989"/>
    </source>
</evidence>
<dbReference type="AlphaFoldDB" id="D5UEQ7"/>
<dbReference type="GO" id="GO:0071555">
    <property type="term" value="P:cell wall organization"/>
    <property type="evidence" value="ECO:0007669"/>
    <property type="project" value="UniProtKB-KW"/>
</dbReference>
<feature type="transmembrane region" description="Helical" evidence="7">
    <location>
        <begin position="59"/>
        <end position="80"/>
    </location>
</feature>
<evidence type="ECO:0000256" key="8">
    <source>
        <dbReference type="SAM" id="MobiDB-lite"/>
    </source>
</evidence>
<comment type="catalytic activity">
    <reaction evidence="7">
        <text>a peptidoglycan chain = a peptidoglycan chain with N-acetyl-1,6-anhydromuramyl-[peptide] at the reducing end + a peptidoglycan chain with N-acetylglucosamine at the non-reducing end.</text>
        <dbReference type="EC" id="4.2.2.29"/>
    </reaction>
</comment>
<dbReference type="Proteomes" id="UP000000849">
    <property type="component" value="Chromosome"/>
</dbReference>
<keyword evidence="1 7" id="KW-1003">Cell membrane</keyword>
<dbReference type="STRING" id="446466.Cfla_1820"/>
<keyword evidence="10" id="KW-1185">Reference proteome</keyword>
<name>D5UEQ7_CELFN</name>
<evidence type="ECO:0000313" key="9">
    <source>
        <dbReference type="EMBL" id="ADG74717.1"/>
    </source>
</evidence>
<evidence type="ECO:0000256" key="1">
    <source>
        <dbReference type="ARBA" id="ARBA00022475"/>
    </source>
</evidence>
<dbReference type="EMBL" id="CP001964">
    <property type="protein sequence ID" value="ADG74717.1"/>
    <property type="molecule type" value="Genomic_DNA"/>
</dbReference>
<keyword evidence="2 7" id="KW-0812">Transmembrane</keyword>
<sequence>MSNQTEWWAPVKSDESVTDLFGGERVAAAPGAPEPRRRSRSSGRKREERMRKQRRRRSVSVLVVALVLVAGAGYVVFSLLGGQLFAGSGQERVTDYPGAGRPGAPTIVINAGDTGAAIAATLYDAGIVASEAAFREAFDANPDAAGIQPGTYQLNLEMNAERAVLALLDPKSRKSMKLTIPEGWTADEIFARINEVTLVPVEELKAAASDPAAIGLPAEAGGNLEGWLFPTTYQVEPNPTAQSVIAPMVAKTVETLTSKGVPQDQWLDVLKKASLIEKEAVLDSDRPMMARVIENRLAQGWPLQIDATLVYALKKPGNELTQAELEDTSNPYNSRKLKGLPPTPIASPGIPSIEAALAPAAGDWMFWVTVNLETSETKFATTHDEFLEYKAEYQAWVEENR</sequence>
<comment type="subcellular location">
    <subcellularLocation>
        <location evidence="7">Cell membrane</location>
        <topology evidence="7">Single-pass membrane protein</topology>
    </subcellularLocation>
</comment>
<dbReference type="PANTHER" id="PTHR30518">
    <property type="entry name" value="ENDOLYTIC MUREIN TRANSGLYCOSYLASE"/>
    <property type="match status" value="1"/>
</dbReference>
<dbReference type="PANTHER" id="PTHR30518:SF2">
    <property type="entry name" value="ENDOLYTIC MUREIN TRANSGLYCOSYLASE"/>
    <property type="match status" value="1"/>
</dbReference>
<evidence type="ECO:0000256" key="6">
    <source>
        <dbReference type="ARBA" id="ARBA00023316"/>
    </source>
</evidence>
<dbReference type="NCBIfam" id="TIGR00247">
    <property type="entry name" value="endolytic transglycosylase MltG"/>
    <property type="match status" value="1"/>
</dbReference>
<evidence type="ECO:0000256" key="4">
    <source>
        <dbReference type="ARBA" id="ARBA00023136"/>
    </source>
</evidence>
<comment type="similarity">
    <text evidence="7">Belongs to the transglycosylase MltG family.</text>
</comment>
<proteinExistence type="inferred from homology"/>
<evidence type="ECO:0000256" key="7">
    <source>
        <dbReference type="HAMAP-Rule" id="MF_02065"/>
    </source>
</evidence>
<dbReference type="GO" id="GO:0009252">
    <property type="term" value="P:peptidoglycan biosynthetic process"/>
    <property type="evidence" value="ECO:0007669"/>
    <property type="project" value="UniProtKB-UniRule"/>
</dbReference>
<feature type="site" description="Important for catalytic activity" evidence="7">
    <location>
        <position position="279"/>
    </location>
</feature>
<gene>
    <name evidence="7" type="primary">mltG</name>
    <name evidence="9" type="ordered locus">Cfla_1820</name>
</gene>
<dbReference type="HOGENOM" id="CLU_025574_4_0_11"/>
<feature type="region of interest" description="Disordered" evidence="8">
    <location>
        <begin position="20"/>
        <end position="52"/>
    </location>
</feature>
<evidence type="ECO:0000256" key="5">
    <source>
        <dbReference type="ARBA" id="ARBA00023239"/>
    </source>
</evidence>
<keyword evidence="5 7" id="KW-0456">Lyase</keyword>
<evidence type="ECO:0000256" key="2">
    <source>
        <dbReference type="ARBA" id="ARBA00022692"/>
    </source>
</evidence>
<dbReference type="Gene3D" id="3.30.1490.480">
    <property type="entry name" value="Endolytic murein transglycosylase"/>
    <property type="match status" value="1"/>
</dbReference>
<dbReference type="GO" id="GO:0005886">
    <property type="term" value="C:plasma membrane"/>
    <property type="evidence" value="ECO:0007669"/>
    <property type="project" value="UniProtKB-SubCell"/>
</dbReference>
<protein>
    <recommendedName>
        <fullName evidence="7">Endolytic murein transglycosylase</fullName>
        <ecNumber evidence="7">4.2.2.29</ecNumber>
    </recommendedName>
    <alternativeName>
        <fullName evidence="7">Peptidoglycan lytic transglycosylase</fullName>
    </alternativeName>
    <alternativeName>
        <fullName evidence="7">Peptidoglycan polymerization terminase</fullName>
    </alternativeName>
</protein>
<dbReference type="KEGG" id="cfl:Cfla_1820"/>
<dbReference type="Pfam" id="PF02618">
    <property type="entry name" value="YceG"/>
    <property type="match status" value="1"/>
</dbReference>
<evidence type="ECO:0000313" key="10">
    <source>
        <dbReference type="Proteomes" id="UP000000849"/>
    </source>
</evidence>
<dbReference type="OrthoDB" id="9814591at2"/>
<dbReference type="HAMAP" id="MF_02065">
    <property type="entry name" value="MltG"/>
    <property type="match status" value="1"/>
</dbReference>
<keyword evidence="4 7" id="KW-0472">Membrane</keyword>
<reference evidence="9 10" key="1">
    <citation type="journal article" date="2010" name="Stand. Genomic Sci.">
        <title>Complete genome sequence of Cellulomonas flavigena type strain (134).</title>
        <authorList>
            <person name="Abt B."/>
            <person name="Foster B."/>
            <person name="Lapidus A."/>
            <person name="Clum A."/>
            <person name="Sun H."/>
            <person name="Pukall R."/>
            <person name="Lucas S."/>
            <person name="Glavina Del Rio T."/>
            <person name="Nolan M."/>
            <person name="Tice H."/>
            <person name="Cheng J.F."/>
            <person name="Pitluck S."/>
            <person name="Liolios K."/>
            <person name="Ivanova N."/>
            <person name="Mavromatis K."/>
            <person name="Ovchinnikova G."/>
            <person name="Pati A."/>
            <person name="Goodwin L."/>
            <person name="Chen A."/>
            <person name="Palaniappan K."/>
            <person name="Land M."/>
            <person name="Hauser L."/>
            <person name="Chang Y.J."/>
            <person name="Jeffries C.D."/>
            <person name="Rohde M."/>
            <person name="Goker M."/>
            <person name="Woyke T."/>
            <person name="Bristow J."/>
            <person name="Eisen J.A."/>
            <person name="Markowitz V."/>
            <person name="Hugenholtz P."/>
            <person name="Kyrpides N.C."/>
            <person name="Klenk H.P."/>
        </authorList>
    </citation>
    <scope>NUCLEOTIDE SEQUENCE [LARGE SCALE GENOMIC DNA]</scope>
    <source>
        <strain evidence="10">ATCC 482 / DSM 20109 / BCRC 11376 / JCM 18109 / NBRC 3775 / NCIMB 8073 / NRS 134</strain>
    </source>
</reference>
<dbReference type="GO" id="GO:0008932">
    <property type="term" value="F:lytic endotransglycosylase activity"/>
    <property type="evidence" value="ECO:0007669"/>
    <property type="project" value="UniProtKB-UniRule"/>
</dbReference>
<dbReference type="CDD" id="cd08010">
    <property type="entry name" value="MltG_like"/>
    <property type="match status" value="1"/>
</dbReference>
<dbReference type="eggNOG" id="COG1559">
    <property type="taxonomic scope" value="Bacteria"/>
</dbReference>
<keyword evidence="3 7" id="KW-1133">Transmembrane helix</keyword>
<comment type="function">
    <text evidence="7">Functions as a peptidoglycan terminase that cleaves nascent peptidoglycan strands endolytically to terminate their elongation.</text>
</comment>
<dbReference type="InterPro" id="IPR003770">
    <property type="entry name" value="MLTG-like"/>
</dbReference>
<accession>D5UEQ7</accession>
<keyword evidence="6 7" id="KW-0961">Cell wall biogenesis/degradation</keyword>
<organism evidence="9 10">
    <name type="scientific">Cellulomonas flavigena (strain ATCC 482 / DSM 20109 / BCRC 11376 / JCM 18109 / NBRC 3775 / NCIMB 8073 / NRS 134)</name>
    <dbReference type="NCBI Taxonomy" id="446466"/>
    <lineage>
        <taxon>Bacteria</taxon>
        <taxon>Bacillati</taxon>
        <taxon>Actinomycetota</taxon>
        <taxon>Actinomycetes</taxon>
        <taxon>Micrococcales</taxon>
        <taxon>Cellulomonadaceae</taxon>
        <taxon>Cellulomonas</taxon>
    </lineage>
</organism>
<dbReference type="EC" id="4.2.2.29" evidence="7"/>